<evidence type="ECO:0000313" key="1">
    <source>
        <dbReference type="EMBL" id="KAL2823483.1"/>
    </source>
</evidence>
<reference evidence="1 2" key="1">
    <citation type="submission" date="2024-07" db="EMBL/GenBank/DDBJ databases">
        <title>Section-level genome sequencing and comparative genomics of Aspergillus sections Usti and Cavernicolus.</title>
        <authorList>
            <consortium name="Lawrence Berkeley National Laboratory"/>
            <person name="Nybo J.L."/>
            <person name="Vesth T.C."/>
            <person name="Theobald S."/>
            <person name="Frisvad J.C."/>
            <person name="Larsen T.O."/>
            <person name="Kjaerboelling I."/>
            <person name="Rothschild-Mancinelli K."/>
            <person name="Lyhne E.K."/>
            <person name="Kogle M.E."/>
            <person name="Barry K."/>
            <person name="Clum A."/>
            <person name="Na H."/>
            <person name="Ledsgaard L."/>
            <person name="Lin J."/>
            <person name="Lipzen A."/>
            <person name="Kuo A."/>
            <person name="Riley R."/>
            <person name="Mondo S."/>
            <person name="LaButti K."/>
            <person name="Haridas S."/>
            <person name="Pangalinan J."/>
            <person name="Salamov A.A."/>
            <person name="Simmons B.A."/>
            <person name="Magnuson J.K."/>
            <person name="Chen J."/>
            <person name="Drula E."/>
            <person name="Henrissat B."/>
            <person name="Wiebenga A."/>
            <person name="Lubbers R.J."/>
            <person name="Gomes A.C."/>
            <person name="Makela M.R."/>
            <person name="Stajich J."/>
            <person name="Grigoriev I.V."/>
            <person name="Mortensen U.H."/>
            <person name="De vries R.P."/>
            <person name="Baker S.E."/>
            <person name="Andersen M.R."/>
        </authorList>
    </citation>
    <scope>NUCLEOTIDE SEQUENCE [LARGE SCALE GENOMIC DNA]</scope>
    <source>
        <strain evidence="1 2">CBS 600.67</strain>
    </source>
</reference>
<sequence length="368" mass="42187">MGCRGIWNFHINDNCGDKPDSLEGWGLVLFPSPIHSNLDYVYTVDQDAGAFIISLWNVFNGPLKPTAIRIDLARIYESFGLLIKSSLEERQYMFDGDVHRSNLAVNEAPAFGTLDIDFDIPNPMNELEERLFTNFTFVLSIAFLRLAARDFELSSLDCNDQLPISFASIPTFNCPKTDIHLFHGFLIVSQEDVEAKSYIDGSFGRARLILISPNHVTFVEYFHRVILASDIDREKWTLNIPPETFQKILHEMDPRDAVAFLQASFTARQCYYTWIPQFKDTVVGKNSVCCPKCYAWRHLECVCVGVENRPSNDQYIYLNCQENTQLSHGGINRYSYRKSREGCPIRVEGSEKVLQLRLTKPSHLQPHR</sequence>
<accession>A0ABR4I9D0</accession>
<dbReference type="Proteomes" id="UP001610335">
    <property type="component" value="Unassembled WGS sequence"/>
</dbReference>
<evidence type="ECO:0000313" key="2">
    <source>
        <dbReference type="Proteomes" id="UP001610335"/>
    </source>
</evidence>
<proteinExistence type="predicted"/>
<gene>
    <name evidence="1" type="ORF">BDW59DRAFT_173475</name>
</gene>
<protein>
    <recommendedName>
        <fullName evidence="3">F-box domain-containing protein</fullName>
    </recommendedName>
</protein>
<keyword evidence="2" id="KW-1185">Reference proteome</keyword>
<dbReference type="EMBL" id="JBFXLS010000052">
    <property type="protein sequence ID" value="KAL2823483.1"/>
    <property type="molecule type" value="Genomic_DNA"/>
</dbReference>
<organism evidence="1 2">
    <name type="scientific">Aspergillus cavernicola</name>
    <dbReference type="NCBI Taxonomy" id="176166"/>
    <lineage>
        <taxon>Eukaryota</taxon>
        <taxon>Fungi</taxon>
        <taxon>Dikarya</taxon>
        <taxon>Ascomycota</taxon>
        <taxon>Pezizomycotina</taxon>
        <taxon>Eurotiomycetes</taxon>
        <taxon>Eurotiomycetidae</taxon>
        <taxon>Eurotiales</taxon>
        <taxon>Aspergillaceae</taxon>
        <taxon>Aspergillus</taxon>
        <taxon>Aspergillus subgen. Nidulantes</taxon>
    </lineage>
</organism>
<name>A0ABR4I9D0_9EURO</name>
<comment type="caution">
    <text evidence="1">The sequence shown here is derived from an EMBL/GenBank/DDBJ whole genome shotgun (WGS) entry which is preliminary data.</text>
</comment>
<evidence type="ECO:0008006" key="3">
    <source>
        <dbReference type="Google" id="ProtNLM"/>
    </source>
</evidence>